<dbReference type="HOGENOM" id="CLU_403344_0_0_1"/>
<reference evidence="2" key="1">
    <citation type="journal article" date="2014" name="Proc. Natl. Acad. Sci. U.S.A.">
        <title>Extensive sampling of basidiomycete genomes demonstrates inadequacy of the white-rot/brown-rot paradigm for wood decay fungi.</title>
        <authorList>
            <person name="Riley R."/>
            <person name="Salamov A.A."/>
            <person name="Brown D.W."/>
            <person name="Nagy L.G."/>
            <person name="Floudas D."/>
            <person name="Held B.W."/>
            <person name="Levasseur A."/>
            <person name="Lombard V."/>
            <person name="Morin E."/>
            <person name="Otillar R."/>
            <person name="Lindquist E.A."/>
            <person name="Sun H."/>
            <person name="LaButti K.M."/>
            <person name="Schmutz J."/>
            <person name="Jabbour D."/>
            <person name="Luo H."/>
            <person name="Baker S.E."/>
            <person name="Pisabarro A.G."/>
            <person name="Walton J.D."/>
            <person name="Blanchette R.A."/>
            <person name="Henrissat B."/>
            <person name="Martin F."/>
            <person name="Cullen D."/>
            <person name="Hibbett D.S."/>
            <person name="Grigoriev I.V."/>
        </authorList>
    </citation>
    <scope>NUCLEOTIDE SEQUENCE [LARGE SCALE GENOMIC DNA]</scope>
    <source>
        <strain evidence="2">CBS 339.88</strain>
    </source>
</reference>
<dbReference type="EMBL" id="KL142371">
    <property type="protein sequence ID" value="KDR81285.1"/>
    <property type="molecule type" value="Genomic_DNA"/>
</dbReference>
<evidence type="ECO:0000313" key="1">
    <source>
        <dbReference type="EMBL" id="KDR81285.1"/>
    </source>
</evidence>
<organism evidence="1 2">
    <name type="scientific">Galerina marginata (strain CBS 339.88)</name>
    <dbReference type="NCBI Taxonomy" id="685588"/>
    <lineage>
        <taxon>Eukaryota</taxon>
        <taxon>Fungi</taxon>
        <taxon>Dikarya</taxon>
        <taxon>Basidiomycota</taxon>
        <taxon>Agaricomycotina</taxon>
        <taxon>Agaricomycetes</taxon>
        <taxon>Agaricomycetidae</taxon>
        <taxon>Agaricales</taxon>
        <taxon>Agaricineae</taxon>
        <taxon>Strophariaceae</taxon>
        <taxon>Galerina</taxon>
    </lineage>
</organism>
<evidence type="ECO:0000313" key="2">
    <source>
        <dbReference type="Proteomes" id="UP000027222"/>
    </source>
</evidence>
<keyword evidence="2" id="KW-1185">Reference proteome</keyword>
<name>A0A067TDI1_GALM3</name>
<gene>
    <name evidence="1" type="ORF">GALMADRAFT_136304</name>
</gene>
<accession>A0A067TDI1</accession>
<dbReference type="AlphaFoldDB" id="A0A067TDI1"/>
<proteinExistence type="predicted"/>
<dbReference type="Proteomes" id="UP000027222">
    <property type="component" value="Unassembled WGS sequence"/>
</dbReference>
<dbReference type="OrthoDB" id="10657048at2759"/>
<protein>
    <submittedName>
        <fullName evidence="1">Uncharacterized protein</fullName>
    </submittedName>
</protein>
<sequence>MSSPNTLYNEHSTQTYQDVVLAIYRDNFGRVDVAASNGAGRLIVPGTTNHPSKASDILDPKYITEQAHRFLNINIQTDSRFKFDGQTSSQTTIEQTINQVMRELPPSSQLTDIISNRILRPDLSTSAKKDPYYRDHCYKSPPAVTEAYRDHYYKITSRDTAPEASQSNVANHVDVYSTNANMIVPNAMFATFSNILPSSVDVTTVSETKKDYATHVRTLQYVAMSNSDCIPTFLAFGAALARMSKINSLTIDVRTHHATFLIHLLYNSSIARSIATNYGIKIPLNIPRRSIPNLQSFTLHGPIRMLKLIPNHNLMSLSMSEPLDEFDFDYLIQTVDQWPDIDHTLRNLILTLDIDIAAQMELVLEKLNSVFPGLENLVIRAPDAQALKTSKVFAKTPIILPRLRSFSLNDRTILPPRFVLKEKIALSIQLADVKKSGDLRESLTKMTFGTIHWTRESHGNKWIIVEHSTSEDASIDEGYPILFQDHPELWKFSTEILVLVGLGPRFVTSPRWAEGDMQEFEAQNNSSTVDFVSYLPIVDPPVPFALHPSDIHHQPGGHAYPEFLPISEDYVLRRAELLIRAFGSLHIGSVVLTPEVGIPNRTSSSVPIARGIRGWGDGRAPTSILSLGTRVLSLVFSVPSTTHRLSRLPVQASWLPLIALSCILRLTCLTIHPRPIGQRQNF</sequence>